<dbReference type="InterPro" id="IPR001932">
    <property type="entry name" value="PPM-type_phosphatase-like_dom"/>
</dbReference>
<protein>
    <submittedName>
        <fullName evidence="2">Protein phosphatase 2C domain-containing protein</fullName>
    </submittedName>
</protein>
<accession>A0A5P8W4Y8</accession>
<evidence type="ECO:0000313" key="2">
    <source>
        <dbReference type="EMBL" id="QFS47798.1"/>
    </source>
</evidence>
<evidence type="ECO:0000259" key="1">
    <source>
        <dbReference type="Pfam" id="PF13672"/>
    </source>
</evidence>
<evidence type="ECO:0000313" key="3">
    <source>
        <dbReference type="Proteomes" id="UP000326678"/>
    </source>
</evidence>
<gene>
    <name evidence="2" type="ORF">GXM_05290</name>
</gene>
<name>A0A5P8W4Y8_9NOSO</name>
<dbReference type="Gene3D" id="3.60.40.10">
    <property type="entry name" value="PPM-type phosphatase domain"/>
    <property type="match status" value="1"/>
</dbReference>
<dbReference type="EMBL" id="CP045226">
    <property type="protein sequence ID" value="QFS47798.1"/>
    <property type="molecule type" value="Genomic_DNA"/>
</dbReference>
<organism evidence="2 3">
    <name type="scientific">Nostoc sphaeroides CCNUC1</name>
    <dbReference type="NCBI Taxonomy" id="2653204"/>
    <lineage>
        <taxon>Bacteria</taxon>
        <taxon>Bacillati</taxon>
        <taxon>Cyanobacteriota</taxon>
        <taxon>Cyanophyceae</taxon>
        <taxon>Nostocales</taxon>
        <taxon>Nostocaceae</taxon>
        <taxon>Nostoc</taxon>
    </lineage>
</organism>
<reference evidence="2 3" key="1">
    <citation type="submission" date="2019-10" db="EMBL/GenBank/DDBJ databases">
        <title>Genomic and transcriptomic insights into the perfect genentic adaptation of a filamentous nitrogen-fixing cyanobacterium to rice fields.</title>
        <authorList>
            <person name="Chen Z."/>
        </authorList>
    </citation>
    <scope>NUCLEOTIDE SEQUENCE [LARGE SCALE GENOMIC DNA]</scope>
    <source>
        <strain evidence="2">CCNUC1</strain>
    </source>
</reference>
<dbReference type="InterPro" id="IPR036457">
    <property type="entry name" value="PPM-type-like_dom_sf"/>
</dbReference>
<dbReference type="KEGG" id="nsh:GXM_05290"/>
<keyword evidence="3" id="KW-1185">Reference proteome</keyword>
<dbReference type="Pfam" id="PF13672">
    <property type="entry name" value="PP2C_2"/>
    <property type="match status" value="1"/>
</dbReference>
<proteinExistence type="predicted"/>
<dbReference type="AlphaFoldDB" id="A0A5P8W4Y8"/>
<sequence length="276" mass="29969">MIFDFRQAVLAAEKKSMNISKQIAQWRIVAASVCGTSHLKNNQLCQDAHHWQVLSDNVLVAAAADGAGSALLGKVGAMIAVETAIENISTLKLTRKSLSDDAYVRSLLNDAILAAKKAVEDEAATCDKQPQDFATTLIVMLATPEVVAVMQIGDGLAVAKDSMGNLLALTIPDSGEYINETTFLTSPTALDTAQMRVWRTDIVNVGIITDGLQMLALNMVVGEPHKPFFFPLFEFVANAEDKTEAKEQLVKFLRSERITQRTDDDLTLIIAAFNNS</sequence>
<dbReference type="Proteomes" id="UP000326678">
    <property type="component" value="Chromosome Gxm1"/>
</dbReference>
<feature type="domain" description="PPM-type phosphatase" evidence="1">
    <location>
        <begin position="34"/>
        <end position="254"/>
    </location>
</feature>
<dbReference type="SUPFAM" id="SSF81606">
    <property type="entry name" value="PP2C-like"/>
    <property type="match status" value="1"/>
</dbReference>